<feature type="compositionally biased region" description="Basic and acidic residues" evidence="8">
    <location>
        <begin position="13"/>
        <end position="46"/>
    </location>
</feature>
<dbReference type="SMART" id="SM00717">
    <property type="entry name" value="SANT"/>
    <property type="match status" value="1"/>
</dbReference>
<evidence type="ECO:0000313" key="11">
    <source>
        <dbReference type="EMBL" id="CAG9809941.1"/>
    </source>
</evidence>
<feature type="compositionally biased region" description="Basic and acidic residues" evidence="8">
    <location>
        <begin position="138"/>
        <end position="148"/>
    </location>
</feature>
<evidence type="ECO:0000256" key="4">
    <source>
        <dbReference type="ARBA" id="ARBA00022833"/>
    </source>
</evidence>
<feature type="compositionally biased region" description="Acidic residues" evidence="8">
    <location>
        <begin position="182"/>
        <end position="195"/>
    </location>
</feature>
<keyword evidence="4" id="KW-0862">Zinc</keyword>
<dbReference type="EMBL" id="OU895879">
    <property type="protein sequence ID" value="CAG9809941.1"/>
    <property type="molecule type" value="Genomic_DNA"/>
</dbReference>
<evidence type="ECO:0000313" key="12">
    <source>
        <dbReference type="Proteomes" id="UP001153620"/>
    </source>
</evidence>
<evidence type="ECO:0008006" key="13">
    <source>
        <dbReference type="Google" id="ProtNLM"/>
    </source>
</evidence>
<evidence type="ECO:0000256" key="7">
    <source>
        <dbReference type="SAM" id="Coils"/>
    </source>
</evidence>
<dbReference type="PANTHER" id="PTHR10865:SF28">
    <property type="entry name" value="ELM2 DOMAIN-CONTAINING PROTEIN"/>
    <property type="match status" value="1"/>
</dbReference>
<feature type="region of interest" description="Disordered" evidence="8">
    <location>
        <begin position="430"/>
        <end position="504"/>
    </location>
</feature>
<keyword evidence="6" id="KW-0539">Nucleus</keyword>
<feature type="compositionally biased region" description="Basic and acidic residues" evidence="8">
    <location>
        <begin position="74"/>
        <end position="94"/>
    </location>
</feature>
<gene>
    <name evidence="11" type="ORF">CHIRRI_LOCUS12759</name>
</gene>
<evidence type="ECO:0000256" key="1">
    <source>
        <dbReference type="ARBA" id="ARBA00004123"/>
    </source>
</evidence>
<dbReference type="SMART" id="SM01189">
    <property type="entry name" value="ELM2"/>
    <property type="match status" value="1"/>
</dbReference>
<comment type="subcellular location">
    <subcellularLocation>
        <location evidence="1">Nucleus</location>
    </subcellularLocation>
</comment>
<feature type="region of interest" description="Disordered" evidence="8">
    <location>
        <begin position="72"/>
        <end position="196"/>
    </location>
</feature>
<dbReference type="GO" id="GO:0042826">
    <property type="term" value="F:histone deacetylase binding"/>
    <property type="evidence" value="ECO:0007669"/>
    <property type="project" value="TreeGrafter"/>
</dbReference>
<dbReference type="PROSITE" id="PS51156">
    <property type="entry name" value="ELM2"/>
    <property type="match status" value="1"/>
</dbReference>
<dbReference type="GO" id="GO:0005654">
    <property type="term" value="C:nucleoplasm"/>
    <property type="evidence" value="ECO:0007669"/>
    <property type="project" value="TreeGrafter"/>
</dbReference>
<dbReference type="GO" id="GO:0000122">
    <property type="term" value="P:negative regulation of transcription by RNA polymerase II"/>
    <property type="evidence" value="ECO:0007669"/>
    <property type="project" value="TreeGrafter"/>
</dbReference>
<dbReference type="GO" id="GO:0008270">
    <property type="term" value="F:zinc ion binding"/>
    <property type="evidence" value="ECO:0007669"/>
    <property type="project" value="UniProtKB-KW"/>
</dbReference>
<dbReference type="PANTHER" id="PTHR10865">
    <property type="entry name" value="METASTASIS-ASSOCIATED PROTEIN AND MESODERM INDUCTION EARLY RESPONSE PROTEIN"/>
    <property type="match status" value="1"/>
</dbReference>
<dbReference type="InterPro" id="IPR017884">
    <property type="entry name" value="SANT_dom"/>
</dbReference>
<sequence>MKTDEGESCSKNMDNEKDKNIDEESENIKDVKDSETNKDSALKESNDDTLFEPTVDMLVNDFDEEQTLEDEEAMAAKEQVDPGKELSDLQRESEMPIEELLKLYGYGSGPATISSASSSSRKRRKRQDKTPPKTSKKSPQEVPEKSEDSTALSATQEDVVENSGDDDATTTTTATNNLENQSVDDETNFEDEAEPSELKKLYTGIYGNTEKDGELKLDPTASDEEDLDYVPDEDDGKKTIMVGSDYQAVIPEGLLEYDDVLPYENEDKLLWDPSKVNDNEIEDYLNKFSTTSNGGVNHTTPQTTVTKHLRDDEQALLLLVQCGNNCEEALRRRRLGNTMKPTNTMSIWSEEECRNFENGLKMHGKCFHEIQAQKVRTRSVGELVEFYYLWKKTERADLFANKARMDKKKYNLNPCVTDIMDKYLEEYDNGGTNNRERDRSVSPNVNSNSLLQADTKRHRNETSSSSGGNNNQLSQDKLIKQKSVDESTGIKTEKNLEQECESAKNDIQVERTRKKDVVKNDLQEKLPKVYKDLIEKLNEKLDVFKLIAYDLGKDSMELQRKILATESISVKQGNMLRKIDKKNSILERQVNEKIHEMRDKFLYKLSELNQFKGLYIETENLLQESMEEMIERDKVLCSKTKILKQYKCCIKKYKEKKVTKAEIEQFENLKLQYEDMLENSNKLLSIVNCIQEKICKIDHELELTRKIIRRKLKVIKDHDNWTVDHMIERKQSVEADIEKSSVKLSEEDIVIKDLRNNIEALKDNIEVSEFSIKKLGQYMTKLSQKKSSGRRYINLSKEALKAEQKVLLGRDYMGSTFIIKN</sequence>
<evidence type="ECO:0000259" key="9">
    <source>
        <dbReference type="PROSITE" id="PS51156"/>
    </source>
</evidence>
<dbReference type="GO" id="GO:0003714">
    <property type="term" value="F:transcription corepressor activity"/>
    <property type="evidence" value="ECO:0007669"/>
    <property type="project" value="TreeGrafter"/>
</dbReference>
<evidence type="ECO:0000256" key="3">
    <source>
        <dbReference type="ARBA" id="ARBA00022771"/>
    </source>
</evidence>
<dbReference type="InterPro" id="IPR009057">
    <property type="entry name" value="Homeodomain-like_sf"/>
</dbReference>
<keyword evidence="5" id="KW-0238">DNA-binding</keyword>
<evidence type="ECO:0000256" key="8">
    <source>
        <dbReference type="SAM" id="MobiDB-lite"/>
    </source>
</evidence>
<keyword evidence="7" id="KW-0175">Coiled coil</keyword>
<dbReference type="Proteomes" id="UP001153620">
    <property type="component" value="Chromosome 3"/>
</dbReference>
<feature type="compositionally biased region" description="Acidic residues" evidence="8">
    <location>
        <begin position="221"/>
        <end position="234"/>
    </location>
</feature>
<feature type="compositionally biased region" description="Basic and acidic residues" evidence="8">
    <location>
        <begin position="491"/>
        <end position="504"/>
    </location>
</feature>
<dbReference type="CDD" id="cd11661">
    <property type="entry name" value="SANT_MTA3_like"/>
    <property type="match status" value="1"/>
</dbReference>
<feature type="region of interest" description="Disordered" evidence="8">
    <location>
        <begin position="209"/>
        <end position="236"/>
    </location>
</feature>
<dbReference type="AlphaFoldDB" id="A0A9N9S4P4"/>
<dbReference type="InterPro" id="IPR000949">
    <property type="entry name" value="ELM2_dom"/>
</dbReference>
<dbReference type="InterPro" id="IPR001005">
    <property type="entry name" value="SANT/Myb"/>
</dbReference>
<dbReference type="Gene3D" id="4.10.1240.50">
    <property type="match status" value="1"/>
</dbReference>
<evidence type="ECO:0000256" key="5">
    <source>
        <dbReference type="ARBA" id="ARBA00023125"/>
    </source>
</evidence>
<dbReference type="GO" id="GO:0003677">
    <property type="term" value="F:DNA binding"/>
    <property type="evidence" value="ECO:0007669"/>
    <property type="project" value="UniProtKB-KW"/>
</dbReference>
<dbReference type="SUPFAM" id="SSF46689">
    <property type="entry name" value="Homeodomain-like"/>
    <property type="match status" value="1"/>
</dbReference>
<feature type="domain" description="ELM2" evidence="9">
    <location>
        <begin position="238"/>
        <end position="337"/>
    </location>
</feature>
<feature type="compositionally biased region" description="Acidic residues" evidence="8">
    <location>
        <begin position="158"/>
        <end position="168"/>
    </location>
</feature>
<organism evidence="11 12">
    <name type="scientific">Chironomus riparius</name>
    <dbReference type="NCBI Taxonomy" id="315576"/>
    <lineage>
        <taxon>Eukaryota</taxon>
        <taxon>Metazoa</taxon>
        <taxon>Ecdysozoa</taxon>
        <taxon>Arthropoda</taxon>
        <taxon>Hexapoda</taxon>
        <taxon>Insecta</taxon>
        <taxon>Pterygota</taxon>
        <taxon>Neoptera</taxon>
        <taxon>Endopterygota</taxon>
        <taxon>Diptera</taxon>
        <taxon>Nematocera</taxon>
        <taxon>Chironomoidea</taxon>
        <taxon>Chironomidae</taxon>
        <taxon>Chironominae</taxon>
        <taxon>Chironomus</taxon>
    </lineage>
</organism>
<keyword evidence="2" id="KW-0479">Metal-binding</keyword>
<reference evidence="11" key="1">
    <citation type="submission" date="2022-01" db="EMBL/GenBank/DDBJ databases">
        <authorList>
            <person name="King R."/>
        </authorList>
    </citation>
    <scope>NUCLEOTIDE SEQUENCE</scope>
</reference>
<feature type="region of interest" description="Disordered" evidence="8">
    <location>
        <begin position="1"/>
        <end position="53"/>
    </location>
</feature>
<name>A0A9N9S4P4_9DIPT</name>
<feature type="domain" description="SANT" evidence="10">
    <location>
        <begin position="343"/>
        <end position="395"/>
    </location>
</feature>
<evidence type="ECO:0000256" key="2">
    <source>
        <dbReference type="ARBA" id="ARBA00022723"/>
    </source>
</evidence>
<dbReference type="InterPro" id="IPR040138">
    <property type="entry name" value="MIER/MTA"/>
</dbReference>
<dbReference type="Gene3D" id="1.10.10.60">
    <property type="entry name" value="Homeodomain-like"/>
    <property type="match status" value="1"/>
</dbReference>
<reference evidence="11" key="2">
    <citation type="submission" date="2022-10" db="EMBL/GenBank/DDBJ databases">
        <authorList>
            <consortium name="ENA_rothamsted_submissions"/>
            <consortium name="culmorum"/>
            <person name="King R."/>
        </authorList>
    </citation>
    <scope>NUCLEOTIDE SEQUENCE</scope>
</reference>
<keyword evidence="3" id="KW-0863">Zinc-finger</keyword>
<evidence type="ECO:0000256" key="6">
    <source>
        <dbReference type="ARBA" id="ARBA00023242"/>
    </source>
</evidence>
<proteinExistence type="predicted"/>
<protein>
    <recommendedName>
        <fullName evidence="13">Mesoderm induction early response protein 1</fullName>
    </recommendedName>
</protein>
<accession>A0A9N9S4P4</accession>
<dbReference type="Pfam" id="PF01448">
    <property type="entry name" value="ELM2"/>
    <property type="match status" value="1"/>
</dbReference>
<keyword evidence="12" id="KW-1185">Reference proteome</keyword>
<feature type="coiled-coil region" evidence="7">
    <location>
        <begin position="744"/>
        <end position="771"/>
    </location>
</feature>
<dbReference type="PROSITE" id="PS51293">
    <property type="entry name" value="SANT"/>
    <property type="match status" value="1"/>
</dbReference>
<evidence type="ECO:0000259" key="10">
    <source>
        <dbReference type="PROSITE" id="PS51293"/>
    </source>
</evidence>
<dbReference type="FunFam" id="1.10.10.60:FF:000012">
    <property type="entry name" value="Metastasis-associated 1 family, member 3"/>
    <property type="match status" value="1"/>
</dbReference>
<dbReference type="OrthoDB" id="5916873at2759"/>